<protein>
    <submittedName>
        <fullName evidence="3">Rhodanese-related sulfurtransferase</fullName>
    </submittedName>
</protein>
<organism evidence="3 4">
    <name type="scientific">Ruminobacter amylophilus</name>
    <dbReference type="NCBI Taxonomy" id="867"/>
    <lineage>
        <taxon>Bacteria</taxon>
        <taxon>Pseudomonadati</taxon>
        <taxon>Pseudomonadota</taxon>
        <taxon>Gammaproteobacteria</taxon>
        <taxon>Aeromonadales</taxon>
        <taxon>Succinivibrionaceae</taxon>
        <taxon>Ruminobacter</taxon>
    </lineage>
</organism>
<dbReference type="Proteomes" id="UP000243745">
    <property type="component" value="Unassembled WGS sequence"/>
</dbReference>
<dbReference type="PANTHER" id="PTHR43031">
    <property type="entry name" value="FAD-DEPENDENT OXIDOREDUCTASE"/>
    <property type="match status" value="1"/>
</dbReference>
<dbReference type="AlphaFoldDB" id="A0A662ZF54"/>
<keyword evidence="3" id="KW-0808">Transferase</keyword>
<keyword evidence="1" id="KW-1133">Transmembrane helix</keyword>
<accession>A0A662ZF54</accession>
<dbReference type="CDD" id="cd00158">
    <property type="entry name" value="RHOD"/>
    <property type="match status" value="1"/>
</dbReference>
<dbReference type="Pfam" id="PF00581">
    <property type="entry name" value="Rhodanese"/>
    <property type="match status" value="1"/>
</dbReference>
<keyword evidence="1" id="KW-0472">Membrane</keyword>
<dbReference type="SMART" id="SM00450">
    <property type="entry name" value="RHOD"/>
    <property type="match status" value="1"/>
</dbReference>
<dbReference type="SUPFAM" id="SSF52821">
    <property type="entry name" value="Rhodanese/Cell cycle control phosphatase"/>
    <property type="match status" value="1"/>
</dbReference>
<dbReference type="EMBL" id="FOXF01000005">
    <property type="protein sequence ID" value="SFP12827.1"/>
    <property type="molecule type" value="Genomic_DNA"/>
</dbReference>
<dbReference type="InterPro" id="IPR036873">
    <property type="entry name" value="Rhodanese-like_dom_sf"/>
</dbReference>
<sequence length="195" mass="22413">MIISDDYFKIFSHVIIYPSDHYAQSVSRKNRLGTDRLKQIPGRVYYMESLDLWNELVSFVSRHQIISLLWVITLGYVIYYQTIIWKDGLKLLNSRDAVDMYNHDLAALVDVRTTEEFMKGHLAGAVSVSSEDLLGQKFSQVERFKDKTIVVIGKGYDDVTAYKCAKNLKKKGYKSVILNGGMQEWTINNYPVVKG</sequence>
<evidence type="ECO:0000313" key="4">
    <source>
        <dbReference type="Proteomes" id="UP000243745"/>
    </source>
</evidence>
<proteinExistence type="predicted"/>
<dbReference type="PANTHER" id="PTHR43031:SF1">
    <property type="entry name" value="PYRIDINE NUCLEOTIDE-DISULPHIDE OXIDOREDUCTASE"/>
    <property type="match status" value="1"/>
</dbReference>
<dbReference type="InterPro" id="IPR001763">
    <property type="entry name" value="Rhodanese-like_dom"/>
</dbReference>
<dbReference type="OrthoDB" id="9808735at2"/>
<gene>
    <name evidence="3" type="ORF">SAMN02910344_00510</name>
</gene>
<keyword evidence="1" id="KW-0812">Transmembrane</keyword>
<dbReference type="PROSITE" id="PS50206">
    <property type="entry name" value="RHODANESE_3"/>
    <property type="match status" value="1"/>
</dbReference>
<dbReference type="Gene3D" id="3.40.250.10">
    <property type="entry name" value="Rhodanese-like domain"/>
    <property type="match status" value="1"/>
</dbReference>
<dbReference type="GO" id="GO:0016740">
    <property type="term" value="F:transferase activity"/>
    <property type="evidence" value="ECO:0007669"/>
    <property type="project" value="UniProtKB-KW"/>
</dbReference>
<evidence type="ECO:0000259" key="2">
    <source>
        <dbReference type="PROSITE" id="PS50206"/>
    </source>
</evidence>
<feature type="transmembrane region" description="Helical" evidence="1">
    <location>
        <begin position="65"/>
        <end position="85"/>
    </location>
</feature>
<reference evidence="3 4" key="1">
    <citation type="submission" date="2016-10" db="EMBL/GenBank/DDBJ databases">
        <authorList>
            <person name="Varghese N."/>
            <person name="Submissions S."/>
        </authorList>
    </citation>
    <scope>NUCLEOTIDE SEQUENCE [LARGE SCALE GENOMIC DNA]</scope>
    <source>
        <strain evidence="3 4">DSM 1361</strain>
    </source>
</reference>
<feature type="domain" description="Rhodanese" evidence="2">
    <location>
        <begin position="102"/>
        <end position="194"/>
    </location>
</feature>
<dbReference type="InterPro" id="IPR050229">
    <property type="entry name" value="GlpE_sulfurtransferase"/>
</dbReference>
<evidence type="ECO:0000313" key="3">
    <source>
        <dbReference type="EMBL" id="SFP12827.1"/>
    </source>
</evidence>
<name>A0A662ZF54_9GAMM</name>
<keyword evidence="4" id="KW-1185">Reference proteome</keyword>
<evidence type="ECO:0000256" key="1">
    <source>
        <dbReference type="SAM" id="Phobius"/>
    </source>
</evidence>